<evidence type="ECO:0000313" key="3">
    <source>
        <dbReference type="Proteomes" id="UP001265746"/>
    </source>
</evidence>
<keyword evidence="3" id="KW-1185">Reference proteome</keyword>
<protein>
    <submittedName>
        <fullName evidence="2">Uncharacterized protein</fullName>
    </submittedName>
</protein>
<feature type="signal peptide" evidence="1">
    <location>
        <begin position="1"/>
        <end position="21"/>
    </location>
</feature>
<dbReference type="EMBL" id="JAUJFL010000001">
    <property type="protein sequence ID" value="KAK2614543.1"/>
    <property type="molecule type" value="Genomic_DNA"/>
</dbReference>
<keyword evidence="1" id="KW-0732">Signal</keyword>
<gene>
    <name evidence="2" type="ORF">N8I77_001354</name>
</gene>
<dbReference type="AlphaFoldDB" id="A0AAD9SNY7"/>
<evidence type="ECO:0000313" key="2">
    <source>
        <dbReference type="EMBL" id="KAK2614543.1"/>
    </source>
</evidence>
<accession>A0AAD9SNY7</accession>
<reference evidence="2" key="1">
    <citation type="submission" date="2023-06" db="EMBL/GenBank/DDBJ databases">
        <authorList>
            <person name="Noh H."/>
        </authorList>
    </citation>
    <scope>NUCLEOTIDE SEQUENCE</scope>
    <source>
        <strain evidence="2">DUCC20226</strain>
    </source>
</reference>
<proteinExistence type="predicted"/>
<sequence length="142" mass="15968">MTQNIFFLLAIIANMVITTMASPLAIRDDAPPPEGGNLTWCITNQSGYNTVGIHNNFDTHEIDAYIFDSNCNVLTSTNEVLTDSNYTISWKDGSGNSKTGYIYVHDVTGGSDEFWCNGAHYQDGWTFESPLPVYYEYRYFTC</sequence>
<organism evidence="2 3">
    <name type="scientific">Phomopsis amygdali</name>
    <name type="common">Fusicoccum amygdali</name>
    <dbReference type="NCBI Taxonomy" id="1214568"/>
    <lineage>
        <taxon>Eukaryota</taxon>
        <taxon>Fungi</taxon>
        <taxon>Dikarya</taxon>
        <taxon>Ascomycota</taxon>
        <taxon>Pezizomycotina</taxon>
        <taxon>Sordariomycetes</taxon>
        <taxon>Sordariomycetidae</taxon>
        <taxon>Diaporthales</taxon>
        <taxon>Diaporthaceae</taxon>
        <taxon>Diaporthe</taxon>
    </lineage>
</organism>
<evidence type="ECO:0000256" key="1">
    <source>
        <dbReference type="SAM" id="SignalP"/>
    </source>
</evidence>
<comment type="caution">
    <text evidence="2">The sequence shown here is derived from an EMBL/GenBank/DDBJ whole genome shotgun (WGS) entry which is preliminary data.</text>
</comment>
<feature type="chain" id="PRO_5041906612" evidence="1">
    <location>
        <begin position="22"/>
        <end position="142"/>
    </location>
</feature>
<dbReference type="Proteomes" id="UP001265746">
    <property type="component" value="Unassembled WGS sequence"/>
</dbReference>
<name>A0AAD9SNY7_PHOAM</name>